<evidence type="ECO:0000256" key="3">
    <source>
        <dbReference type="ARBA" id="ARBA00022448"/>
    </source>
</evidence>
<comment type="similarity">
    <text evidence="2">Belongs to the major facilitator superfamily.</text>
</comment>
<dbReference type="AlphaFoldDB" id="A0A841LDT6"/>
<organism evidence="9 10">
    <name type="scientific">Polymorphobacter multimanifer</name>
    <dbReference type="NCBI Taxonomy" id="1070431"/>
    <lineage>
        <taxon>Bacteria</taxon>
        <taxon>Pseudomonadati</taxon>
        <taxon>Pseudomonadota</taxon>
        <taxon>Alphaproteobacteria</taxon>
        <taxon>Sphingomonadales</taxon>
        <taxon>Sphingosinicellaceae</taxon>
        <taxon>Polymorphobacter</taxon>
    </lineage>
</organism>
<dbReference type="InterPro" id="IPR011701">
    <property type="entry name" value="MFS"/>
</dbReference>
<feature type="transmembrane region" description="Helical" evidence="7">
    <location>
        <begin position="311"/>
        <end position="333"/>
    </location>
</feature>
<dbReference type="PANTHER" id="PTHR12778">
    <property type="entry name" value="SOLUTE CARRIER FAMILY 33 ACETYL-COA TRANSPORTER -RELATED"/>
    <property type="match status" value="1"/>
</dbReference>
<name>A0A841LDT6_9SPHN</name>
<feature type="transmembrane region" description="Helical" evidence="7">
    <location>
        <begin position="158"/>
        <end position="177"/>
    </location>
</feature>
<dbReference type="GO" id="GO:0022857">
    <property type="term" value="F:transmembrane transporter activity"/>
    <property type="evidence" value="ECO:0007669"/>
    <property type="project" value="InterPro"/>
</dbReference>
<evidence type="ECO:0000256" key="7">
    <source>
        <dbReference type="SAM" id="Phobius"/>
    </source>
</evidence>
<comment type="caution">
    <text evidence="9">The sequence shown here is derived from an EMBL/GenBank/DDBJ whole genome shotgun (WGS) entry which is preliminary data.</text>
</comment>
<evidence type="ECO:0000256" key="4">
    <source>
        <dbReference type="ARBA" id="ARBA00022692"/>
    </source>
</evidence>
<feature type="transmembrane region" description="Helical" evidence="7">
    <location>
        <begin position="401"/>
        <end position="421"/>
    </location>
</feature>
<evidence type="ECO:0000256" key="5">
    <source>
        <dbReference type="ARBA" id="ARBA00022989"/>
    </source>
</evidence>
<accession>A0A841LDT6</accession>
<dbReference type="InterPro" id="IPR004752">
    <property type="entry name" value="AmpG_permease/AT-1"/>
</dbReference>
<feature type="transmembrane region" description="Helical" evidence="7">
    <location>
        <begin position="51"/>
        <end position="69"/>
    </location>
</feature>
<dbReference type="Proteomes" id="UP000538147">
    <property type="component" value="Unassembled WGS sequence"/>
</dbReference>
<feature type="domain" description="Major facilitator superfamily (MFS) profile" evidence="8">
    <location>
        <begin position="20"/>
        <end position="427"/>
    </location>
</feature>
<feature type="transmembrane region" description="Helical" evidence="7">
    <location>
        <begin position="183"/>
        <end position="202"/>
    </location>
</feature>
<comment type="subcellular location">
    <subcellularLocation>
        <location evidence="1">Membrane</location>
        <topology evidence="1">Multi-pass membrane protein</topology>
    </subcellularLocation>
</comment>
<dbReference type="RefSeq" id="WP_184199493.1">
    <property type="nucleotide sequence ID" value="NZ_JACIIV010000014.1"/>
</dbReference>
<proteinExistence type="inferred from homology"/>
<protein>
    <submittedName>
        <fullName evidence="9">PAT family beta-lactamase induction signal transducer AmpG</fullName>
    </submittedName>
</protein>
<keyword evidence="6 7" id="KW-0472">Membrane</keyword>
<feature type="transmembrane region" description="Helical" evidence="7">
    <location>
        <begin position="21"/>
        <end position="45"/>
    </location>
</feature>
<evidence type="ECO:0000259" key="8">
    <source>
        <dbReference type="PROSITE" id="PS50850"/>
    </source>
</evidence>
<evidence type="ECO:0000313" key="9">
    <source>
        <dbReference type="EMBL" id="MBB6227975.1"/>
    </source>
</evidence>
<feature type="transmembrane region" description="Helical" evidence="7">
    <location>
        <begin position="368"/>
        <end position="389"/>
    </location>
</feature>
<keyword evidence="10" id="KW-1185">Reference proteome</keyword>
<feature type="transmembrane region" description="Helical" evidence="7">
    <location>
        <begin position="90"/>
        <end position="110"/>
    </location>
</feature>
<evidence type="ECO:0000256" key="2">
    <source>
        <dbReference type="ARBA" id="ARBA00008335"/>
    </source>
</evidence>
<dbReference type="InterPro" id="IPR020846">
    <property type="entry name" value="MFS_dom"/>
</dbReference>
<dbReference type="GO" id="GO:0016020">
    <property type="term" value="C:membrane"/>
    <property type="evidence" value="ECO:0007669"/>
    <property type="project" value="UniProtKB-SubCell"/>
</dbReference>
<dbReference type="SUPFAM" id="SSF103473">
    <property type="entry name" value="MFS general substrate transporter"/>
    <property type="match status" value="1"/>
</dbReference>
<feature type="transmembrane region" description="Helical" evidence="7">
    <location>
        <begin position="280"/>
        <end position="299"/>
    </location>
</feature>
<dbReference type="InterPro" id="IPR036259">
    <property type="entry name" value="MFS_trans_sf"/>
</dbReference>
<evidence type="ECO:0000256" key="1">
    <source>
        <dbReference type="ARBA" id="ARBA00004141"/>
    </source>
</evidence>
<keyword evidence="3" id="KW-0813">Transport</keyword>
<sequence>MDLNRRPRRLPVLAERRRWRSLTLFALYFAQGVPEGLLYVAVPAWLATNGASAAEIGSFIGIILLPWSFKMLNGVLMDRFQFPAMGRRRPWIIGAQLVLVGAMVAMSLQAPQPGDLFLLSLSGFLINMAAAFQDVAIDGMAIDIVPEDERGTANGLMWGGKTLGIAGSAIICGALIADWGFAAAVLAPAATIAAILLLPLLLRERAGERLLPWTPGDADGAVPAPPRLWRLLATLAGVMVRPANVLLALGIFVAFAAYGLKTALVPVFAVQQLGWDQQGFTRLAGGADIAGGLFGIAASGWIADRLGYGRAVVVSLLLLAALHGGMALAGPLWPQPLLFGGYFVVHALLFVLLSVSVYARAMAACDRLVAATQFSAFMAMLNLGTSFGAQQLGLVQGAHGSSGVFAAAAGLCLAAILLFWASGRALAAQGLSHSIR</sequence>
<feature type="transmembrane region" description="Helical" evidence="7">
    <location>
        <begin position="238"/>
        <end position="260"/>
    </location>
</feature>
<dbReference type="PANTHER" id="PTHR12778:SF10">
    <property type="entry name" value="MAJOR FACILITATOR SUPERFAMILY DOMAIN-CONTAINING PROTEIN 3"/>
    <property type="match status" value="1"/>
</dbReference>
<dbReference type="Gene3D" id="1.20.1250.20">
    <property type="entry name" value="MFS general substrate transporter like domains"/>
    <property type="match status" value="1"/>
</dbReference>
<feature type="transmembrane region" description="Helical" evidence="7">
    <location>
        <begin position="339"/>
        <end position="361"/>
    </location>
</feature>
<dbReference type="EMBL" id="JACIIV010000014">
    <property type="protein sequence ID" value="MBB6227975.1"/>
    <property type="molecule type" value="Genomic_DNA"/>
</dbReference>
<dbReference type="PROSITE" id="PS50850">
    <property type="entry name" value="MFS"/>
    <property type="match status" value="1"/>
</dbReference>
<feature type="transmembrane region" description="Helical" evidence="7">
    <location>
        <begin position="116"/>
        <end position="137"/>
    </location>
</feature>
<evidence type="ECO:0000256" key="6">
    <source>
        <dbReference type="ARBA" id="ARBA00023136"/>
    </source>
</evidence>
<keyword evidence="5 7" id="KW-1133">Transmembrane helix</keyword>
<gene>
    <name evidence="9" type="ORF">FHS79_002157</name>
</gene>
<dbReference type="Pfam" id="PF07690">
    <property type="entry name" value="MFS_1"/>
    <property type="match status" value="1"/>
</dbReference>
<keyword evidence="4 7" id="KW-0812">Transmembrane</keyword>
<reference evidence="9 10" key="1">
    <citation type="submission" date="2020-08" db="EMBL/GenBank/DDBJ databases">
        <title>Genomic Encyclopedia of Type Strains, Phase IV (KMG-IV): sequencing the most valuable type-strain genomes for metagenomic binning, comparative biology and taxonomic classification.</title>
        <authorList>
            <person name="Goeker M."/>
        </authorList>
    </citation>
    <scope>NUCLEOTIDE SEQUENCE [LARGE SCALE GENOMIC DNA]</scope>
    <source>
        <strain evidence="9 10">DSM 102189</strain>
    </source>
</reference>
<evidence type="ECO:0000313" key="10">
    <source>
        <dbReference type="Proteomes" id="UP000538147"/>
    </source>
</evidence>